<reference evidence="2 3" key="1">
    <citation type="submission" date="2018-06" db="EMBL/GenBank/DDBJ databases">
        <title>Genomic Encyclopedia of Archaeal and Bacterial Type Strains, Phase II (KMG-II): from individual species to whole genera.</title>
        <authorList>
            <person name="Goeker M."/>
        </authorList>
    </citation>
    <scope>NUCLEOTIDE SEQUENCE [LARGE SCALE GENOMIC DNA]</scope>
    <source>
        <strain evidence="2 3">DSM 24464</strain>
    </source>
</reference>
<accession>A0A327RTC9</accession>
<gene>
    <name evidence="2" type="ORF">LY08_00704</name>
</gene>
<proteinExistence type="predicted"/>
<dbReference type="AlphaFoldDB" id="A0A327RTC9"/>
<name>A0A327RTC9_9FLAO</name>
<dbReference type="InterPro" id="IPR025348">
    <property type="entry name" value="DUF4252"/>
</dbReference>
<evidence type="ECO:0000256" key="1">
    <source>
        <dbReference type="SAM" id="SignalP"/>
    </source>
</evidence>
<protein>
    <submittedName>
        <fullName evidence="2">Uncharacterized protein DUF4252</fullName>
    </submittedName>
</protein>
<organism evidence="2 3">
    <name type="scientific">Olleya aquimaris</name>
    <dbReference type="NCBI Taxonomy" id="639310"/>
    <lineage>
        <taxon>Bacteria</taxon>
        <taxon>Pseudomonadati</taxon>
        <taxon>Bacteroidota</taxon>
        <taxon>Flavobacteriia</taxon>
        <taxon>Flavobacteriales</taxon>
        <taxon>Flavobacteriaceae</taxon>
    </lineage>
</organism>
<feature type="signal peptide" evidence="1">
    <location>
        <begin position="1"/>
        <end position="29"/>
    </location>
</feature>
<feature type="chain" id="PRO_5016309406" evidence="1">
    <location>
        <begin position="30"/>
        <end position="196"/>
    </location>
</feature>
<evidence type="ECO:0000313" key="3">
    <source>
        <dbReference type="Proteomes" id="UP000248703"/>
    </source>
</evidence>
<sequence length="196" mass="22086">MKTLNINTMKKQVTLLVMAILLMPLTAMAQDIFEKYSDNDKVSYVSIKPKMFQMLAKIDIDTDDADAKAYMEMVNSITSFKTMATDDKVIAKDIAKWVTSRTASLEELMEVKDNGVVMKFYVKQGKDDDHISELLMFINGLDAVMKDSEIKINGENRSIETVVISLTGDIDLNQISKLTQKMNLPGGEELEKKSKK</sequence>
<dbReference type="Pfam" id="PF14060">
    <property type="entry name" value="DUF4252"/>
    <property type="match status" value="1"/>
</dbReference>
<keyword evidence="3" id="KW-1185">Reference proteome</keyword>
<comment type="caution">
    <text evidence="2">The sequence shown here is derived from an EMBL/GenBank/DDBJ whole genome shotgun (WGS) entry which is preliminary data.</text>
</comment>
<evidence type="ECO:0000313" key="2">
    <source>
        <dbReference type="EMBL" id="RAJ16927.1"/>
    </source>
</evidence>
<dbReference type="Proteomes" id="UP000248703">
    <property type="component" value="Unassembled WGS sequence"/>
</dbReference>
<keyword evidence="1" id="KW-0732">Signal</keyword>
<dbReference type="EMBL" id="QLLO01000002">
    <property type="protein sequence ID" value="RAJ16927.1"/>
    <property type="molecule type" value="Genomic_DNA"/>
</dbReference>